<dbReference type="InterPro" id="IPR001940">
    <property type="entry name" value="Peptidase_S1C"/>
</dbReference>
<feature type="domain" description="PDZ" evidence="5">
    <location>
        <begin position="284"/>
        <end position="324"/>
    </location>
</feature>
<accession>A0A0H5DH39</accession>
<dbReference type="PANTHER" id="PTHR22939">
    <property type="entry name" value="SERINE PROTEASE FAMILY S1C HTRA-RELATED"/>
    <property type="match status" value="1"/>
</dbReference>
<dbReference type="GO" id="GO:0004252">
    <property type="term" value="F:serine-type endopeptidase activity"/>
    <property type="evidence" value="ECO:0007669"/>
    <property type="project" value="InterPro"/>
</dbReference>
<dbReference type="Pfam" id="PF13365">
    <property type="entry name" value="Trypsin_2"/>
    <property type="match status" value="1"/>
</dbReference>
<dbReference type="InterPro" id="IPR036034">
    <property type="entry name" value="PDZ_sf"/>
</dbReference>
<sequence length="465" mass="49172">MFRAILTAAGLFLATQIPTTQALAETRVPQSQAEISLGFAPLVKEAAPAVVNIYAKIVQEQRRTPFMNDPFFDDFFRGLSKPQPRVQNSLGSGVILSADGIVVSNYHVVGMATDIRVVTTDRREYAAQVVLADEASDLAILQLQDAEGLPYLELRDSDQVEVGELALAIGNPFGVGQTVSSGIVSGLARSGAATGEGLGYFIQTDAPINPGNSGGALIDVNGDLIGINTRIVTRSGGSNGIGFAIPANLVRAFMRQADQGAEEFQRPWAGMMGQPVDADLAASLGMDLPEGMVISDLHPASPFAKAGFQVGDVVLDVAGQPVNSPSEMVFRMSVAGLGDTAEVTRLRGGERSALQVEMMLAPDDPPADPLTLNERSPLPGLTVARINPQSIVRLQLPMSAKGVVITDPGAYGGRVGLRPGDIILAINDTVIETPQDVPNVLAAAGRWMKVDLNRQGQRVSLRYRL</sequence>
<dbReference type="EC" id="3.4.21.107" evidence="6"/>
<dbReference type="Proteomes" id="UP000043764">
    <property type="component" value="Unassembled WGS sequence"/>
</dbReference>
<dbReference type="AlphaFoldDB" id="A0A0H5DH39"/>
<evidence type="ECO:0000259" key="5">
    <source>
        <dbReference type="PROSITE" id="PS50106"/>
    </source>
</evidence>
<evidence type="ECO:0000256" key="1">
    <source>
        <dbReference type="ARBA" id="ARBA00010541"/>
    </source>
</evidence>
<dbReference type="PROSITE" id="PS50106">
    <property type="entry name" value="PDZ"/>
    <property type="match status" value="1"/>
</dbReference>
<dbReference type="Gene3D" id="2.30.42.10">
    <property type="match status" value="2"/>
</dbReference>
<protein>
    <submittedName>
        <fullName evidence="6">Periplasmic pH-dependent serine endoprotease DegQ</fullName>
        <ecNumber evidence="6">3.4.21.107</ecNumber>
    </submittedName>
</protein>
<dbReference type="SUPFAM" id="SSF50156">
    <property type="entry name" value="PDZ domain-like"/>
    <property type="match status" value="2"/>
</dbReference>
<dbReference type="Pfam" id="PF17820">
    <property type="entry name" value="PDZ_6"/>
    <property type="match status" value="1"/>
</dbReference>
<dbReference type="InterPro" id="IPR001478">
    <property type="entry name" value="PDZ"/>
</dbReference>
<evidence type="ECO:0000256" key="4">
    <source>
        <dbReference type="ARBA" id="ARBA00022825"/>
    </source>
</evidence>
<proteinExistence type="inferred from homology"/>
<evidence type="ECO:0000313" key="7">
    <source>
        <dbReference type="Proteomes" id="UP000043764"/>
    </source>
</evidence>
<dbReference type="InterPro" id="IPR041489">
    <property type="entry name" value="PDZ_6"/>
</dbReference>
<keyword evidence="7" id="KW-1185">Reference proteome</keyword>
<dbReference type="STRING" id="481446.NIT7645_02040"/>
<keyword evidence="2 6" id="KW-0645">Protease</keyword>
<organism evidence="6 7">
    <name type="scientific">Phaeobacter italicus</name>
    <dbReference type="NCBI Taxonomy" id="481446"/>
    <lineage>
        <taxon>Bacteria</taxon>
        <taxon>Pseudomonadati</taxon>
        <taxon>Pseudomonadota</taxon>
        <taxon>Alphaproteobacteria</taxon>
        <taxon>Rhodobacterales</taxon>
        <taxon>Roseobacteraceae</taxon>
        <taxon>Phaeobacter</taxon>
    </lineage>
</organism>
<dbReference type="PRINTS" id="PR00834">
    <property type="entry name" value="PROTEASES2C"/>
</dbReference>
<dbReference type="SMART" id="SM00228">
    <property type="entry name" value="PDZ"/>
    <property type="match status" value="2"/>
</dbReference>
<comment type="similarity">
    <text evidence="1">Belongs to the peptidase S1C family.</text>
</comment>
<evidence type="ECO:0000313" key="6">
    <source>
        <dbReference type="EMBL" id="CRL10770.1"/>
    </source>
</evidence>
<name>A0A0H5DH39_9RHOB</name>
<gene>
    <name evidence="6" type="primary">degQ</name>
    <name evidence="6" type="ORF">NIT7321_01618</name>
</gene>
<keyword evidence="4" id="KW-0720">Serine protease</keyword>
<keyword evidence="3 6" id="KW-0378">Hydrolase</keyword>
<dbReference type="SUPFAM" id="SSF50494">
    <property type="entry name" value="Trypsin-like serine proteases"/>
    <property type="match status" value="1"/>
</dbReference>
<dbReference type="InterPro" id="IPR009003">
    <property type="entry name" value="Peptidase_S1_PA"/>
</dbReference>
<dbReference type="EMBL" id="CVRL01000015">
    <property type="protein sequence ID" value="CRL10770.1"/>
    <property type="molecule type" value="Genomic_DNA"/>
</dbReference>
<dbReference type="Gene3D" id="2.40.10.120">
    <property type="match status" value="1"/>
</dbReference>
<dbReference type="Pfam" id="PF13180">
    <property type="entry name" value="PDZ_2"/>
    <property type="match status" value="1"/>
</dbReference>
<dbReference type="GO" id="GO:0006508">
    <property type="term" value="P:proteolysis"/>
    <property type="evidence" value="ECO:0007669"/>
    <property type="project" value="UniProtKB-KW"/>
</dbReference>
<reference evidence="6 7" key="1">
    <citation type="submission" date="2015-05" db="EMBL/GenBank/DDBJ databases">
        <authorList>
            <person name="Rodrigo-Torres Lidia"/>
            <person name="Arahal R.David."/>
        </authorList>
    </citation>
    <scope>NUCLEOTIDE SEQUENCE [LARGE SCALE GENOMIC DNA]</scope>
    <source>
        <strain evidence="6 7">CECT 7321</strain>
    </source>
</reference>
<dbReference type="PANTHER" id="PTHR22939:SF129">
    <property type="entry name" value="SERINE PROTEASE HTRA2, MITOCHONDRIAL"/>
    <property type="match status" value="1"/>
</dbReference>
<evidence type="ECO:0000256" key="2">
    <source>
        <dbReference type="ARBA" id="ARBA00022670"/>
    </source>
</evidence>
<evidence type="ECO:0000256" key="3">
    <source>
        <dbReference type="ARBA" id="ARBA00022801"/>
    </source>
</evidence>
<dbReference type="OrthoDB" id="9758917at2"/>
<dbReference type="RefSeq" id="WP_008563195.1">
    <property type="nucleotide sequence ID" value="NZ_CANLNU010000003.1"/>
</dbReference>